<gene>
    <name evidence="2" type="ORF">GDO78_017950</name>
</gene>
<organism evidence="2 3">
    <name type="scientific">Eleutherodactylus coqui</name>
    <name type="common">Puerto Rican coqui</name>
    <dbReference type="NCBI Taxonomy" id="57060"/>
    <lineage>
        <taxon>Eukaryota</taxon>
        <taxon>Metazoa</taxon>
        <taxon>Chordata</taxon>
        <taxon>Craniata</taxon>
        <taxon>Vertebrata</taxon>
        <taxon>Euteleostomi</taxon>
        <taxon>Amphibia</taxon>
        <taxon>Batrachia</taxon>
        <taxon>Anura</taxon>
        <taxon>Neobatrachia</taxon>
        <taxon>Hyloidea</taxon>
        <taxon>Eleutherodactylidae</taxon>
        <taxon>Eleutherodactylinae</taxon>
        <taxon>Eleutherodactylus</taxon>
        <taxon>Eleutherodactylus</taxon>
    </lineage>
</organism>
<comment type="caution">
    <text evidence="2">The sequence shown here is derived from an EMBL/GenBank/DDBJ whole genome shotgun (WGS) entry which is preliminary data.</text>
</comment>
<evidence type="ECO:0000313" key="3">
    <source>
        <dbReference type="Proteomes" id="UP000770717"/>
    </source>
</evidence>
<dbReference type="Proteomes" id="UP000770717">
    <property type="component" value="Unassembled WGS sequence"/>
</dbReference>
<feature type="region of interest" description="Disordered" evidence="1">
    <location>
        <begin position="1"/>
        <end position="32"/>
    </location>
</feature>
<keyword evidence="3" id="KW-1185">Reference proteome</keyword>
<proteinExistence type="predicted"/>
<name>A0A8J6BED0_ELECQ</name>
<evidence type="ECO:0000313" key="2">
    <source>
        <dbReference type="EMBL" id="KAG9465661.1"/>
    </source>
</evidence>
<dbReference type="AlphaFoldDB" id="A0A8J6BED0"/>
<accession>A0A8J6BED0</accession>
<reference evidence="2" key="1">
    <citation type="thesis" date="2020" institute="ProQuest LLC" country="789 East Eisenhower Parkway, Ann Arbor, MI, USA">
        <title>Comparative Genomics and Chromosome Evolution.</title>
        <authorList>
            <person name="Mudd A.B."/>
        </authorList>
    </citation>
    <scope>NUCLEOTIDE SEQUENCE</scope>
    <source>
        <strain evidence="2">HN-11 Male</strain>
        <tissue evidence="2">Kidney and liver</tissue>
    </source>
</reference>
<protein>
    <submittedName>
        <fullName evidence="2">Uncharacterized protein</fullName>
    </submittedName>
</protein>
<evidence type="ECO:0000256" key="1">
    <source>
        <dbReference type="SAM" id="MobiDB-lite"/>
    </source>
</evidence>
<dbReference type="EMBL" id="WNTK01002820">
    <property type="protein sequence ID" value="KAG9465661.1"/>
    <property type="molecule type" value="Genomic_DNA"/>
</dbReference>
<sequence length="32" mass="3385">MAKQRKKSTQLGQGGVSEKLHGQGCLQASTIN</sequence>